<accession>A0ABY4KPZ8</accession>
<reference evidence="1 2" key="1">
    <citation type="submission" date="2022-04" db="EMBL/GenBank/DDBJ databases">
        <title>Pseudomonas knackmussii B09-2.</title>
        <authorList>
            <person name="Deng Y."/>
        </authorList>
    </citation>
    <scope>NUCLEOTIDE SEQUENCE [LARGE SCALE GENOMIC DNA]</scope>
    <source>
        <strain evidence="1 2">B09-2</strain>
    </source>
</reference>
<sequence>MKKKLSRSAAALPALARLTGLIAHGHVGVIGQLIDNGSLFHEGVLTQIKRAYESSVCHANAVSPVYRVGGCRFTGNGDGLRADDVRHVTFSFHTVEIS</sequence>
<name>A0ABY4KPZ8_9PSED</name>
<gene>
    <name evidence="1" type="ORF">M0M42_12785</name>
</gene>
<dbReference type="Proteomes" id="UP000831189">
    <property type="component" value="Chromosome"/>
</dbReference>
<dbReference type="EMBL" id="CP096208">
    <property type="protein sequence ID" value="UPQ81307.1"/>
    <property type="molecule type" value="Genomic_DNA"/>
</dbReference>
<evidence type="ECO:0008006" key="3">
    <source>
        <dbReference type="Google" id="ProtNLM"/>
    </source>
</evidence>
<keyword evidence="2" id="KW-1185">Reference proteome</keyword>
<evidence type="ECO:0000313" key="2">
    <source>
        <dbReference type="Proteomes" id="UP000831189"/>
    </source>
</evidence>
<organism evidence="1 2">
    <name type="scientific">Pseudomonas knackmussii</name>
    <dbReference type="NCBI Taxonomy" id="65741"/>
    <lineage>
        <taxon>Bacteria</taxon>
        <taxon>Pseudomonadati</taxon>
        <taxon>Pseudomonadota</taxon>
        <taxon>Gammaproteobacteria</taxon>
        <taxon>Pseudomonadales</taxon>
        <taxon>Pseudomonadaceae</taxon>
        <taxon>Pseudomonas</taxon>
    </lineage>
</organism>
<protein>
    <recommendedName>
        <fullName evidence="3">Secreted protein</fullName>
    </recommendedName>
</protein>
<evidence type="ECO:0000313" key="1">
    <source>
        <dbReference type="EMBL" id="UPQ81307.1"/>
    </source>
</evidence>
<proteinExistence type="predicted"/>